<dbReference type="InterPro" id="IPR057683">
    <property type="entry name" value="DUF7923"/>
</dbReference>
<feature type="region of interest" description="Disordered" evidence="3">
    <location>
        <begin position="307"/>
        <end position="389"/>
    </location>
</feature>
<keyword evidence="6" id="KW-1185">Reference proteome</keyword>
<keyword evidence="1" id="KW-0862">Zinc</keyword>
<dbReference type="PANTHER" id="PTHR37543:SF1">
    <property type="entry name" value="CCCH ZINC FINGER DNA BINDING PROTEIN (AFU_ORTHOLOGUE AFUA_5G12760)"/>
    <property type="match status" value="1"/>
</dbReference>
<dbReference type="Proteomes" id="UP001140513">
    <property type="component" value="Unassembled WGS sequence"/>
</dbReference>
<comment type="caution">
    <text evidence="5">The sequence shown here is derived from an EMBL/GenBank/DDBJ whole genome shotgun (WGS) entry which is preliminary data.</text>
</comment>
<keyword evidence="1" id="KW-0863">Zinc-finger</keyword>
<feature type="compositionally biased region" description="Polar residues" evidence="3">
    <location>
        <begin position="340"/>
        <end position="384"/>
    </location>
</feature>
<dbReference type="Pfam" id="PF25540">
    <property type="entry name" value="DUF7923"/>
    <property type="match status" value="1"/>
</dbReference>
<reference evidence="5" key="1">
    <citation type="submission" date="2022-10" db="EMBL/GenBank/DDBJ databases">
        <title>Tapping the CABI collections for fungal endophytes: first genome assemblies for Collariella, Neodidymelliopsis, Ascochyta clinopodiicola, Didymella pomorum, Didymosphaeria variabile, Neocosmospora piperis and Neocucurbitaria cava.</title>
        <authorList>
            <person name="Hill R."/>
        </authorList>
    </citation>
    <scope>NUCLEOTIDE SEQUENCE</scope>
    <source>
        <strain evidence="5">IMI 356815</strain>
    </source>
</reference>
<evidence type="ECO:0000259" key="4">
    <source>
        <dbReference type="PROSITE" id="PS50103"/>
    </source>
</evidence>
<evidence type="ECO:0000313" key="5">
    <source>
        <dbReference type="EMBL" id="KAJ4348692.1"/>
    </source>
</evidence>
<dbReference type="OrthoDB" id="2270193at2759"/>
<dbReference type="AlphaFoldDB" id="A0A9W8XF17"/>
<keyword evidence="1" id="KW-0479">Metal-binding</keyword>
<gene>
    <name evidence="5" type="ORF">N0V89_010070</name>
</gene>
<evidence type="ECO:0000256" key="3">
    <source>
        <dbReference type="SAM" id="MobiDB-lite"/>
    </source>
</evidence>
<sequence>MVGLGAMSDFNSTDFVAQMRGFQASDDARQKLFADMLERYTALLEGYETLNNDYASEREIRRSYQQSVNQMQREVAETRRELENHSFVLALIDGDGVIFQDALLRAAGSDGGSEAASRLQYALRDHIMSLYGNSGNWPIMVQVYLSLDKLAHKLASVGLIDKPSDLRTFAQGFCLNQSLFSIVDVGHGKERADHKIKEMLRTFSDNPTCRHIIFGGCHDAGYLLNLDQYKHHAAKAARITLLESTPAWRGFAELPNFRRTRFDNVFRNTELPEYGGYVPRTIAPAQSNISAPMQPPVSAPVSAPVQPITRTMTDPTPPPGFNNPPPGFPSAPPGFSNSPRDTPTISSPATTVSSLAATNPTPDPSDSSWAAVGQTNGVPPSKNVSIAPKTKPNKKWAYYNKEEQRLDEPLSPKDKAAYEAIEQRMKRTGKNLCNHWHLNNGKCTNGANCHFQHEPPLSNAGKIALRYKTRSLACKDRYCQNVNCCHQCSFERDQGWCPFPDTCNLRHTHGMDKVKATRWDEDGNCEEL</sequence>
<keyword evidence="2" id="KW-0175">Coiled coil</keyword>
<dbReference type="GO" id="GO:0008270">
    <property type="term" value="F:zinc ion binding"/>
    <property type="evidence" value="ECO:0007669"/>
    <property type="project" value="UniProtKB-KW"/>
</dbReference>
<evidence type="ECO:0000256" key="2">
    <source>
        <dbReference type="SAM" id="Coils"/>
    </source>
</evidence>
<dbReference type="InterPro" id="IPR000571">
    <property type="entry name" value="Znf_CCCH"/>
</dbReference>
<organism evidence="5 6">
    <name type="scientific">Didymosphaeria variabile</name>
    <dbReference type="NCBI Taxonomy" id="1932322"/>
    <lineage>
        <taxon>Eukaryota</taxon>
        <taxon>Fungi</taxon>
        <taxon>Dikarya</taxon>
        <taxon>Ascomycota</taxon>
        <taxon>Pezizomycotina</taxon>
        <taxon>Dothideomycetes</taxon>
        <taxon>Pleosporomycetidae</taxon>
        <taxon>Pleosporales</taxon>
        <taxon>Massarineae</taxon>
        <taxon>Didymosphaeriaceae</taxon>
        <taxon>Didymosphaeria</taxon>
    </lineage>
</organism>
<dbReference type="PANTHER" id="PTHR37543">
    <property type="entry name" value="CCCH ZINC FINGER DNA BINDING PROTEIN (AFU_ORTHOLOGUE AFUA_5G12760)"/>
    <property type="match status" value="1"/>
</dbReference>
<evidence type="ECO:0000313" key="6">
    <source>
        <dbReference type="Proteomes" id="UP001140513"/>
    </source>
</evidence>
<feature type="compositionally biased region" description="Pro residues" evidence="3">
    <location>
        <begin position="315"/>
        <end position="332"/>
    </location>
</feature>
<dbReference type="Pfam" id="PF25542">
    <property type="entry name" value="zf-CCCH_12"/>
    <property type="match status" value="1"/>
</dbReference>
<feature type="domain" description="C3H1-type" evidence="4">
    <location>
        <begin position="427"/>
        <end position="456"/>
    </location>
</feature>
<dbReference type="PROSITE" id="PS50103">
    <property type="entry name" value="ZF_C3H1"/>
    <property type="match status" value="1"/>
</dbReference>
<feature type="zinc finger region" description="C3H1-type" evidence="1">
    <location>
        <begin position="427"/>
        <end position="456"/>
    </location>
</feature>
<dbReference type="RefSeq" id="XP_056068080.1">
    <property type="nucleotide sequence ID" value="XM_056218815.1"/>
</dbReference>
<name>A0A9W8XF17_9PLEO</name>
<feature type="coiled-coil region" evidence="2">
    <location>
        <begin position="61"/>
        <end position="88"/>
    </location>
</feature>
<evidence type="ECO:0000256" key="1">
    <source>
        <dbReference type="PROSITE-ProRule" id="PRU00723"/>
    </source>
</evidence>
<proteinExistence type="predicted"/>
<accession>A0A9W8XF17</accession>
<protein>
    <recommendedName>
        <fullName evidence="4">C3H1-type domain-containing protein</fullName>
    </recommendedName>
</protein>
<dbReference type="EMBL" id="JAPEUX010000007">
    <property type="protein sequence ID" value="KAJ4348692.1"/>
    <property type="molecule type" value="Genomic_DNA"/>
</dbReference>
<dbReference type="GeneID" id="80913600"/>